<feature type="region of interest" description="Disordered" evidence="1">
    <location>
        <begin position="1"/>
        <end position="26"/>
    </location>
</feature>
<dbReference type="Pfam" id="PF08975">
    <property type="entry name" value="2H-phosphodiest"/>
    <property type="match status" value="1"/>
</dbReference>
<dbReference type="SUPFAM" id="SSF55144">
    <property type="entry name" value="LigT-like"/>
    <property type="match status" value="1"/>
</dbReference>
<evidence type="ECO:0000256" key="1">
    <source>
        <dbReference type="SAM" id="MobiDB-lite"/>
    </source>
</evidence>
<proteinExistence type="predicted"/>
<evidence type="ECO:0000259" key="2">
    <source>
        <dbReference type="Pfam" id="PF08975"/>
    </source>
</evidence>
<keyword evidence="4" id="KW-1185">Reference proteome</keyword>
<dbReference type="EMBL" id="FMWG01000010">
    <property type="protein sequence ID" value="SCZ70487.1"/>
    <property type="molecule type" value="Genomic_DNA"/>
</dbReference>
<dbReference type="Gene3D" id="3.90.1140.10">
    <property type="entry name" value="Cyclic phosphodiesterase"/>
    <property type="match status" value="1"/>
</dbReference>
<dbReference type="Proteomes" id="UP000198767">
    <property type="component" value="Unassembled WGS sequence"/>
</dbReference>
<feature type="compositionally biased region" description="Basic and acidic residues" evidence="1">
    <location>
        <begin position="1"/>
        <end position="11"/>
    </location>
</feature>
<feature type="domain" description="DUF1868" evidence="2">
    <location>
        <begin position="26"/>
        <end position="127"/>
    </location>
</feature>
<sequence>MARRIDFERFTESQNNTPPDRLGTRYDTKGFRPEAGNTVLCHLDNSALRHRAILETRARLQELLPDHLIFTPASSLHMTVFEGVVETRRTLDAWPKGLAPDASIPAATQHVMPHLQQFEAPGDFTVCPVGISPRGLYLDGVTSADRDIMRKWRDALTEPFGYRQATHDTYAFHMTFAYMLDWLPDTQLAPLERHAEELLAHLIAQAPHIPLRRPAFCTFEDMTHFEEILTL</sequence>
<dbReference type="InterPro" id="IPR015069">
    <property type="entry name" value="2H-PEstase_DUF1868"/>
</dbReference>
<gene>
    <name evidence="3" type="ORF">SAMN04488118_110138</name>
</gene>
<dbReference type="AlphaFoldDB" id="A0A1G5R8V5"/>
<dbReference type="RefSeq" id="WP_090220375.1">
    <property type="nucleotide sequence ID" value="NZ_FMWG01000010.1"/>
</dbReference>
<protein>
    <recommendedName>
        <fullName evidence="2">DUF1868 domain-containing protein</fullName>
    </recommendedName>
</protein>
<dbReference type="InterPro" id="IPR009097">
    <property type="entry name" value="Cyclic_Pdiesterase"/>
</dbReference>
<evidence type="ECO:0000313" key="4">
    <source>
        <dbReference type="Proteomes" id="UP000198767"/>
    </source>
</evidence>
<organism evidence="3 4">
    <name type="scientific">Epibacterium ulvae</name>
    <dbReference type="NCBI Taxonomy" id="1156985"/>
    <lineage>
        <taxon>Bacteria</taxon>
        <taxon>Pseudomonadati</taxon>
        <taxon>Pseudomonadota</taxon>
        <taxon>Alphaproteobacteria</taxon>
        <taxon>Rhodobacterales</taxon>
        <taxon>Roseobacteraceae</taxon>
        <taxon>Epibacterium</taxon>
    </lineage>
</organism>
<dbReference type="OrthoDB" id="151828at2"/>
<reference evidence="3 4" key="1">
    <citation type="submission" date="2016-10" db="EMBL/GenBank/DDBJ databases">
        <authorList>
            <person name="de Groot N.N."/>
        </authorList>
    </citation>
    <scope>NUCLEOTIDE SEQUENCE [LARGE SCALE GENOMIC DNA]</scope>
    <source>
        <strain evidence="3 4">U95</strain>
    </source>
</reference>
<evidence type="ECO:0000313" key="3">
    <source>
        <dbReference type="EMBL" id="SCZ70487.1"/>
    </source>
</evidence>
<accession>A0A1G5R8V5</accession>
<name>A0A1G5R8V5_9RHOB</name>